<evidence type="ECO:0000313" key="2">
    <source>
        <dbReference type="Proteomes" id="UP001371456"/>
    </source>
</evidence>
<keyword evidence="2" id="KW-1185">Reference proteome</keyword>
<gene>
    <name evidence="1" type="ORF">RDI58_022527</name>
</gene>
<comment type="caution">
    <text evidence="1">The sequence shown here is derived from an EMBL/GenBank/DDBJ whole genome shotgun (WGS) entry which is preliminary data.</text>
</comment>
<sequence>MIQEHDIEKCYVEHPMLYPKSMKGREEEKKKELNGIKKEVEGKESDKIKEKKEEEFVEQKYKKWRGGMSKQLEKIWNKVDIITENKFNMLEQDNQEKEGSMKNII</sequence>
<dbReference type="AlphaFoldDB" id="A0AAN8Y862"/>
<proteinExistence type="predicted"/>
<reference evidence="1 2" key="1">
    <citation type="submission" date="2024-02" db="EMBL/GenBank/DDBJ databases">
        <title>de novo genome assembly of Solanum bulbocastanum strain 11H21.</title>
        <authorList>
            <person name="Hosaka A.J."/>
        </authorList>
    </citation>
    <scope>NUCLEOTIDE SEQUENCE [LARGE SCALE GENOMIC DNA]</scope>
    <source>
        <tissue evidence="1">Young leaves</tissue>
    </source>
</reference>
<organism evidence="1 2">
    <name type="scientific">Solanum bulbocastanum</name>
    <name type="common">Wild potato</name>
    <dbReference type="NCBI Taxonomy" id="147425"/>
    <lineage>
        <taxon>Eukaryota</taxon>
        <taxon>Viridiplantae</taxon>
        <taxon>Streptophyta</taxon>
        <taxon>Embryophyta</taxon>
        <taxon>Tracheophyta</taxon>
        <taxon>Spermatophyta</taxon>
        <taxon>Magnoliopsida</taxon>
        <taxon>eudicotyledons</taxon>
        <taxon>Gunneridae</taxon>
        <taxon>Pentapetalae</taxon>
        <taxon>asterids</taxon>
        <taxon>lamiids</taxon>
        <taxon>Solanales</taxon>
        <taxon>Solanaceae</taxon>
        <taxon>Solanoideae</taxon>
        <taxon>Solaneae</taxon>
        <taxon>Solanum</taxon>
    </lineage>
</organism>
<accession>A0AAN8Y862</accession>
<dbReference type="Proteomes" id="UP001371456">
    <property type="component" value="Unassembled WGS sequence"/>
</dbReference>
<dbReference type="EMBL" id="JBANQN010000009">
    <property type="protein sequence ID" value="KAK6780343.1"/>
    <property type="molecule type" value="Genomic_DNA"/>
</dbReference>
<protein>
    <submittedName>
        <fullName evidence="1">Uncharacterized protein</fullName>
    </submittedName>
</protein>
<name>A0AAN8Y862_SOLBU</name>
<evidence type="ECO:0000313" key="1">
    <source>
        <dbReference type="EMBL" id="KAK6780343.1"/>
    </source>
</evidence>